<protein>
    <submittedName>
        <fullName evidence="2">Iron complex transport system substrate-binding protein</fullName>
    </submittedName>
</protein>
<dbReference type="InterPro" id="IPR050902">
    <property type="entry name" value="ABC_Transporter_SBP"/>
</dbReference>
<gene>
    <name evidence="2" type="ORF">SAMN05444405_11238</name>
</gene>
<dbReference type="Proteomes" id="UP000184509">
    <property type="component" value="Unassembled WGS sequence"/>
</dbReference>
<dbReference type="STRING" id="1297750.SAMN05444405_11238"/>
<sequence length="374" mass="42291">MKHLHYILLFTLILFTGCTNKQKNKSEATGEPLKIKYAEGFSIGKADSYTCVTVFNPWKKGEIYARYYLVKDVKTSVPQDGKKIQIPLKSLVANSATYFEFLQMLGELDKVTGVCSAAWVYNPEILKGVKEGRVKDLGDAFNLDIENLLVLHPQAVMTSAYNAEDENSRRLTQSGLSVIYNIEWQETSLLARAEWIKFIGAFFDKSDLADSLFNDVEKRYKDVSALAQKVKDRPTLVSGQDFRGTWTMPAGRSFNAKMFRDAGGSYFYENDTTSGSISSNIESALINFSKADVWVGSQANSLDELGKIDAKYKLFKAYKEGNVYNYNKRMNATGGNDYWESAVARPYLILSDMIKALHPELLPNYEFTYMQKLK</sequence>
<dbReference type="GO" id="GO:0071281">
    <property type="term" value="P:cellular response to iron ion"/>
    <property type="evidence" value="ECO:0007669"/>
    <property type="project" value="TreeGrafter"/>
</dbReference>
<feature type="domain" description="Fe/B12 periplasmic-binding" evidence="1">
    <location>
        <begin position="90"/>
        <end position="361"/>
    </location>
</feature>
<dbReference type="Pfam" id="PF01497">
    <property type="entry name" value="Peripla_BP_2"/>
    <property type="match status" value="1"/>
</dbReference>
<evidence type="ECO:0000259" key="1">
    <source>
        <dbReference type="PROSITE" id="PS50983"/>
    </source>
</evidence>
<organism evidence="2 3">
    <name type="scientific">Bacteroides luti</name>
    <dbReference type="NCBI Taxonomy" id="1297750"/>
    <lineage>
        <taxon>Bacteria</taxon>
        <taxon>Pseudomonadati</taxon>
        <taxon>Bacteroidota</taxon>
        <taxon>Bacteroidia</taxon>
        <taxon>Bacteroidales</taxon>
        <taxon>Bacteroidaceae</taxon>
        <taxon>Bacteroides</taxon>
    </lineage>
</organism>
<dbReference type="SUPFAM" id="SSF53807">
    <property type="entry name" value="Helical backbone' metal receptor"/>
    <property type="match status" value="1"/>
</dbReference>
<evidence type="ECO:0000313" key="3">
    <source>
        <dbReference type="Proteomes" id="UP000184509"/>
    </source>
</evidence>
<dbReference type="OrthoDB" id="9812528at2"/>
<dbReference type="AlphaFoldDB" id="A0A1M5DPY2"/>
<dbReference type="RefSeq" id="WP_073402595.1">
    <property type="nucleotide sequence ID" value="NZ_FQTV01000012.1"/>
</dbReference>
<keyword evidence="3" id="KW-1185">Reference proteome</keyword>
<dbReference type="PANTHER" id="PTHR30535:SF34">
    <property type="entry name" value="MOLYBDATE-BINDING PROTEIN MOLA"/>
    <property type="match status" value="1"/>
</dbReference>
<reference evidence="2 3" key="1">
    <citation type="submission" date="2016-11" db="EMBL/GenBank/DDBJ databases">
        <authorList>
            <person name="Jaros S."/>
            <person name="Januszkiewicz K."/>
            <person name="Wedrychowicz H."/>
        </authorList>
    </citation>
    <scope>NUCLEOTIDE SEQUENCE [LARGE SCALE GENOMIC DNA]</scope>
    <source>
        <strain evidence="2 3">DSM 26991</strain>
    </source>
</reference>
<evidence type="ECO:0000313" key="2">
    <source>
        <dbReference type="EMBL" id="SHF69047.1"/>
    </source>
</evidence>
<dbReference type="PANTHER" id="PTHR30535">
    <property type="entry name" value="VITAMIN B12-BINDING PROTEIN"/>
    <property type="match status" value="1"/>
</dbReference>
<dbReference type="Gene3D" id="3.40.50.1980">
    <property type="entry name" value="Nitrogenase molybdenum iron protein domain"/>
    <property type="match status" value="2"/>
</dbReference>
<dbReference type="InterPro" id="IPR002491">
    <property type="entry name" value="ABC_transptr_periplasmic_BD"/>
</dbReference>
<dbReference type="PROSITE" id="PS50983">
    <property type="entry name" value="FE_B12_PBP"/>
    <property type="match status" value="1"/>
</dbReference>
<dbReference type="EMBL" id="FQTV01000012">
    <property type="protein sequence ID" value="SHF69047.1"/>
    <property type="molecule type" value="Genomic_DNA"/>
</dbReference>
<proteinExistence type="predicted"/>
<dbReference type="PROSITE" id="PS51257">
    <property type="entry name" value="PROKAR_LIPOPROTEIN"/>
    <property type="match status" value="1"/>
</dbReference>
<name>A0A1M5DPY2_9BACE</name>
<accession>A0A1M5DPY2</accession>